<feature type="transmembrane region" description="Helical" evidence="1">
    <location>
        <begin position="333"/>
        <end position="355"/>
    </location>
</feature>
<keyword evidence="4" id="KW-1185">Reference proteome</keyword>
<feature type="chain" id="PRO_5012285201" evidence="2">
    <location>
        <begin position="22"/>
        <end position="568"/>
    </location>
</feature>
<organism evidence="3 4">
    <name type="scientific">Folsomia candida</name>
    <name type="common">Springtail</name>
    <dbReference type="NCBI Taxonomy" id="158441"/>
    <lineage>
        <taxon>Eukaryota</taxon>
        <taxon>Metazoa</taxon>
        <taxon>Ecdysozoa</taxon>
        <taxon>Arthropoda</taxon>
        <taxon>Hexapoda</taxon>
        <taxon>Collembola</taxon>
        <taxon>Entomobryomorpha</taxon>
        <taxon>Isotomoidea</taxon>
        <taxon>Isotomidae</taxon>
        <taxon>Proisotominae</taxon>
        <taxon>Folsomia</taxon>
    </lineage>
</organism>
<keyword evidence="2" id="KW-0732">Signal</keyword>
<feature type="signal peptide" evidence="2">
    <location>
        <begin position="1"/>
        <end position="21"/>
    </location>
</feature>
<comment type="caution">
    <text evidence="3">The sequence shown here is derived from an EMBL/GenBank/DDBJ whole genome shotgun (WGS) entry which is preliminary data.</text>
</comment>
<sequence>MPGTQLFMVTYLLTILPTSRSWNTPGLFENCDVMFPMRKTQLGGKSPEENTLSCFTQIRNSNPYSPRVLNQLHINLTHQDVFGRGPPFSRNNRSIVFFYLQSDKLRKMVNCIAITQQLIIKYFLHVSFVFLHIHDTLWNTINYPPPGTIMVPLVLFSAKFPDQIFIPCIACDTKPLVRVSTSGSNISMSTIATMWSDLKRNLHKKPVQIIAAVPVNVNQCDTEALSKIKQTFVIYKVKRNPAQFVYFAPLPTAFEEGFISFLSPFNSLVWVSLITCCVIITLIIQCVATLEARNQGSGKHVSHFARDFLNVSVILLGHVEGDSFKMFYNRRTVATPILIVWFFGAYFIIMENLYMGSIFSCLSAIPTPVFPPNWKSLLDSKIPITTTGSYAAKSKLAYSVLRDKLIPEYINIFQHKPTLVKRFHQLSDKVFYISGSHKRDALIKFLYHIKTFRRVSTSRNESIETDKSFAIMDDSEHLKVYAKLFQWYGNRLVIQAKQDTPFAEIYFGLASRNYLLLMFLYRFERLLSFGLEDRWSKLEDTYVPIKAAYRMDNATYKKYFSRAMSNSR</sequence>
<feature type="transmembrane region" description="Helical" evidence="1">
    <location>
        <begin position="268"/>
        <end position="290"/>
    </location>
</feature>
<evidence type="ECO:0000313" key="4">
    <source>
        <dbReference type="Proteomes" id="UP000198287"/>
    </source>
</evidence>
<evidence type="ECO:0000256" key="1">
    <source>
        <dbReference type="SAM" id="Phobius"/>
    </source>
</evidence>
<name>A0A226D2V5_FOLCA</name>
<proteinExistence type="predicted"/>
<gene>
    <name evidence="3" type="ORF">Fcan01_25878</name>
</gene>
<evidence type="ECO:0000256" key="2">
    <source>
        <dbReference type="SAM" id="SignalP"/>
    </source>
</evidence>
<protein>
    <submittedName>
        <fullName evidence="3">Uncharacterized protein</fullName>
    </submittedName>
</protein>
<dbReference type="Proteomes" id="UP000198287">
    <property type="component" value="Unassembled WGS sequence"/>
</dbReference>
<keyword evidence="1" id="KW-1133">Transmembrane helix</keyword>
<keyword evidence="1" id="KW-0472">Membrane</keyword>
<dbReference type="AlphaFoldDB" id="A0A226D2V5"/>
<reference evidence="3 4" key="1">
    <citation type="submission" date="2015-12" db="EMBL/GenBank/DDBJ databases">
        <title>The genome of Folsomia candida.</title>
        <authorList>
            <person name="Faddeeva A."/>
            <person name="Derks M.F."/>
            <person name="Anvar Y."/>
            <person name="Smit S."/>
            <person name="Van Straalen N."/>
            <person name="Roelofs D."/>
        </authorList>
    </citation>
    <scope>NUCLEOTIDE SEQUENCE [LARGE SCALE GENOMIC DNA]</scope>
    <source>
        <strain evidence="3 4">VU population</strain>
        <tissue evidence="3">Whole body</tissue>
    </source>
</reference>
<dbReference type="EMBL" id="LNIX01000039">
    <property type="protein sequence ID" value="OXA39390.1"/>
    <property type="molecule type" value="Genomic_DNA"/>
</dbReference>
<keyword evidence="1" id="KW-0812">Transmembrane</keyword>
<evidence type="ECO:0000313" key="3">
    <source>
        <dbReference type="EMBL" id="OXA39390.1"/>
    </source>
</evidence>
<accession>A0A226D2V5</accession>